<dbReference type="RefSeq" id="WP_088971002.1">
    <property type="nucleotide sequence ID" value="NZ_JBHLYF010000016.1"/>
</dbReference>
<gene>
    <name evidence="2" type="ORF">GA0074704_2904</name>
</gene>
<keyword evidence="3" id="KW-1185">Reference proteome</keyword>
<feature type="signal peptide" evidence="1">
    <location>
        <begin position="1"/>
        <end position="33"/>
    </location>
</feature>
<sequence length="146" mass="14594">MNLTGIRGRLVAGAVLAASASLALTLPAGAASAAESTSTVTVADTGTLDAKGAVAYVPVSLTCGAGYSASLEVSLTQNVGSGITTGTTPVYRITCDGTAQQFVVPITPDVRAFKNGVAYASAKASICDPMFMCETLVDEGAIQLTK</sequence>
<dbReference type="AlphaFoldDB" id="A0A1C5I4Z3"/>
<dbReference type="EMBL" id="LT607751">
    <property type="protein sequence ID" value="SCG53235.1"/>
    <property type="molecule type" value="Genomic_DNA"/>
</dbReference>
<accession>A0A1C5I4Z3</accession>
<reference evidence="2 3" key="1">
    <citation type="submission" date="2016-06" db="EMBL/GenBank/DDBJ databases">
        <authorList>
            <person name="Kjaerup R.B."/>
            <person name="Dalgaard T.S."/>
            <person name="Juul-Madsen H.R."/>
        </authorList>
    </citation>
    <scope>NUCLEOTIDE SEQUENCE [LARGE SCALE GENOMIC DNA]</scope>
    <source>
        <strain evidence="2 3">DSM 45097</strain>
    </source>
</reference>
<evidence type="ECO:0000313" key="3">
    <source>
        <dbReference type="Proteomes" id="UP000198210"/>
    </source>
</evidence>
<name>A0A1C5I4Z3_9ACTN</name>
<proteinExistence type="predicted"/>
<keyword evidence="1" id="KW-0732">Signal</keyword>
<protein>
    <recommendedName>
        <fullName evidence="4">Neocarzinostatin family protein</fullName>
    </recommendedName>
</protein>
<feature type="chain" id="PRO_5008718325" description="Neocarzinostatin family protein" evidence="1">
    <location>
        <begin position="34"/>
        <end position="146"/>
    </location>
</feature>
<dbReference type="Proteomes" id="UP000198210">
    <property type="component" value="Chromosome I"/>
</dbReference>
<evidence type="ECO:0000256" key="1">
    <source>
        <dbReference type="SAM" id="SignalP"/>
    </source>
</evidence>
<evidence type="ECO:0000313" key="2">
    <source>
        <dbReference type="EMBL" id="SCG53235.1"/>
    </source>
</evidence>
<organism evidence="2 3">
    <name type="scientific">Micromonospora siamensis</name>
    <dbReference type="NCBI Taxonomy" id="299152"/>
    <lineage>
        <taxon>Bacteria</taxon>
        <taxon>Bacillati</taxon>
        <taxon>Actinomycetota</taxon>
        <taxon>Actinomycetes</taxon>
        <taxon>Micromonosporales</taxon>
        <taxon>Micromonosporaceae</taxon>
        <taxon>Micromonospora</taxon>
    </lineage>
</organism>
<evidence type="ECO:0008006" key="4">
    <source>
        <dbReference type="Google" id="ProtNLM"/>
    </source>
</evidence>